<accession>A0ABM4BJK2</accession>
<evidence type="ECO:0000313" key="2">
    <source>
        <dbReference type="Proteomes" id="UP001652625"/>
    </source>
</evidence>
<dbReference type="PANTHER" id="PTHR45749:SF21">
    <property type="entry name" value="DUF4371 DOMAIN-CONTAINING PROTEIN"/>
    <property type="match status" value="1"/>
</dbReference>
<evidence type="ECO:0000313" key="3">
    <source>
        <dbReference type="RefSeq" id="XP_065649231.1"/>
    </source>
</evidence>
<name>A0ABM4BJK2_HYDVU</name>
<gene>
    <name evidence="3" type="primary">LOC136078136</name>
</gene>
<dbReference type="PANTHER" id="PTHR45749">
    <property type="match status" value="1"/>
</dbReference>
<reference evidence="3" key="1">
    <citation type="submission" date="2025-08" db="UniProtKB">
        <authorList>
            <consortium name="RefSeq"/>
        </authorList>
    </citation>
    <scope>IDENTIFICATION</scope>
</reference>
<dbReference type="InterPro" id="IPR025398">
    <property type="entry name" value="DUF4371"/>
</dbReference>
<dbReference type="Proteomes" id="UP001652625">
    <property type="component" value="Chromosome 03"/>
</dbReference>
<proteinExistence type="predicted"/>
<dbReference type="RefSeq" id="XP_065649231.1">
    <property type="nucleotide sequence ID" value="XM_065793159.1"/>
</dbReference>
<keyword evidence="2" id="KW-1185">Reference proteome</keyword>
<dbReference type="Pfam" id="PF14291">
    <property type="entry name" value="DUF4371"/>
    <property type="match status" value="1"/>
</dbReference>
<dbReference type="GeneID" id="136078136"/>
<protein>
    <submittedName>
        <fullName evidence="3">Zinc finger MYM-type protein 1-like</fullName>
    </submittedName>
</protein>
<sequence length="332" mass="38382">MNYEELSMAMRTLDDSQKFFLLNNHFKPPIEYIFTSQFLHKCQRQFKARYLTDYKWMVYIPLLNGAYCIHCSVMIPISKRQNLGIFVNKPFTAFHKLDEKAKHHQTKISHRDAMILSETFCNSIKKPNEKIDTRFDEERKINIERNRHIVKTIAEAILFCGRQCIALRGDQETLLASDNSIKYNPGNFLAALQIVAKHDEILHQHLSHIGISNRNAKYTSPCIQNEIIRIIGYDTIRSDLVKEIKAATFYSILADDVTSHNREELAFCIKFVDRNKDIREKFLSFLHFPRITGEVIASTMIQFLQDVNLDLKKIGGQGYDGAANMSSDNVGV</sequence>
<feature type="domain" description="DUF4371" evidence="1">
    <location>
        <begin position="162"/>
        <end position="328"/>
    </location>
</feature>
<organism evidence="2 3">
    <name type="scientific">Hydra vulgaris</name>
    <name type="common">Hydra</name>
    <name type="synonym">Hydra attenuata</name>
    <dbReference type="NCBI Taxonomy" id="6087"/>
    <lineage>
        <taxon>Eukaryota</taxon>
        <taxon>Metazoa</taxon>
        <taxon>Cnidaria</taxon>
        <taxon>Hydrozoa</taxon>
        <taxon>Hydroidolina</taxon>
        <taxon>Anthoathecata</taxon>
        <taxon>Aplanulata</taxon>
        <taxon>Hydridae</taxon>
        <taxon>Hydra</taxon>
    </lineage>
</organism>
<evidence type="ECO:0000259" key="1">
    <source>
        <dbReference type="Pfam" id="PF14291"/>
    </source>
</evidence>